<dbReference type="Pfam" id="PF18906">
    <property type="entry name" value="Phage_tube_2"/>
    <property type="match status" value="1"/>
</dbReference>
<dbReference type="EMBL" id="LAZR01001147">
    <property type="protein sequence ID" value="KKN49857.1"/>
    <property type="molecule type" value="Genomic_DNA"/>
</dbReference>
<dbReference type="InterPro" id="IPR044000">
    <property type="entry name" value="Phage_tube_2"/>
</dbReference>
<accession>A0A0F9RJ73</accession>
<dbReference type="AlphaFoldDB" id="A0A0F9RJ73"/>
<proteinExistence type="predicted"/>
<gene>
    <name evidence="1" type="ORF">LCGC14_0638590</name>
</gene>
<evidence type="ECO:0000313" key="1">
    <source>
        <dbReference type="EMBL" id="KKN49857.1"/>
    </source>
</evidence>
<reference evidence="1" key="1">
    <citation type="journal article" date="2015" name="Nature">
        <title>Complex archaea that bridge the gap between prokaryotes and eukaryotes.</title>
        <authorList>
            <person name="Spang A."/>
            <person name="Saw J.H."/>
            <person name="Jorgensen S.L."/>
            <person name="Zaremba-Niedzwiedzka K."/>
            <person name="Martijn J."/>
            <person name="Lind A.E."/>
            <person name="van Eijk R."/>
            <person name="Schleper C."/>
            <person name="Guy L."/>
            <person name="Ettema T.J."/>
        </authorList>
    </citation>
    <scope>NUCLEOTIDE SEQUENCE</scope>
</reference>
<organism evidence="1">
    <name type="scientific">marine sediment metagenome</name>
    <dbReference type="NCBI Taxonomy" id="412755"/>
    <lineage>
        <taxon>unclassified sequences</taxon>
        <taxon>metagenomes</taxon>
        <taxon>ecological metagenomes</taxon>
    </lineage>
</organism>
<sequence length="310" mass="33202">MAIKWKSKILLAKLEATYNTDAEPTAAANGILATDITLTPMEGSDVSRNLEIPTLGAQGSVPIDVHAKLTFNVELAGSGTAGTAPAWGQLMRGCAVAETIVLDTSVTYNPVSDDHESLSVYFLIEGTQFVLTGARGNCTIDFTTSAIPYLKFEFWGLFNQPSEETRVNPTLTAFKKPLAVTKANTPTFTLAGVSLVMRSLMLNLGNAVEPRFLVGSEDILITDKEESVETKVEAVPLGTLNPFTMAADQTDVAINLVHGLTAGNIATLAIAKAQMQRPQGLENAQNIVEWPLRLVPIPTVGNDQWSLTLT</sequence>
<name>A0A0F9RJ73_9ZZZZ</name>
<comment type="caution">
    <text evidence="1">The sequence shown here is derived from an EMBL/GenBank/DDBJ whole genome shotgun (WGS) entry which is preliminary data.</text>
</comment>
<protein>
    <submittedName>
        <fullName evidence="1">Uncharacterized protein</fullName>
    </submittedName>
</protein>